<dbReference type="NCBIfam" id="TIGR03696">
    <property type="entry name" value="Rhs_assc_core"/>
    <property type="match status" value="1"/>
</dbReference>
<dbReference type="Proteomes" id="UP000337909">
    <property type="component" value="Unassembled WGS sequence"/>
</dbReference>
<keyword evidence="1" id="KW-0677">Repeat</keyword>
<protein>
    <recommendedName>
        <fullName evidence="2">Teneurin-like YD-shell domain-containing protein</fullName>
    </recommendedName>
</protein>
<accession>A0A5E7BDA0</accession>
<evidence type="ECO:0000259" key="2">
    <source>
        <dbReference type="Pfam" id="PF25023"/>
    </source>
</evidence>
<reference evidence="3 4" key="1">
    <citation type="submission" date="2019-09" db="EMBL/GenBank/DDBJ databases">
        <authorList>
            <person name="Chandra G."/>
            <person name="Truman W A."/>
        </authorList>
    </citation>
    <scope>NUCLEOTIDE SEQUENCE [LARGE SCALE GENOMIC DNA]</scope>
    <source>
        <strain evidence="3">PS691</strain>
    </source>
</reference>
<organism evidence="3 4">
    <name type="scientific">Pseudomonas fluorescens</name>
    <dbReference type="NCBI Taxonomy" id="294"/>
    <lineage>
        <taxon>Bacteria</taxon>
        <taxon>Pseudomonadati</taxon>
        <taxon>Pseudomonadota</taxon>
        <taxon>Gammaproteobacteria</taxon>
        <taxon>Pseudomonadales</taxon>
        <taxon>Pseudomonadaceae</taxon>
        <taxon>Pseudomonas</taxon>
    </lineage>
</organism>
<dbReference type="EMBL" id="CABVHQ010000013">
    <property type="protein sequence ID" value="VVN90202.1"/>
    <property type="molecule type" value="Genomic_DNA"/>
</dbReference>
<dbReference type="InterPro" id="IPR056823">
    <property type="entry name" value="TEN-like_YD-shell"/>
</dbReference>
<name>A0A5E7BDA0_PSEFL</name>
<dbReference type="AlphaFoldDB" id="A0A5E7BDA0"/>
<dbReference type="Pfam" id="PF25023">
    <property type="entry name" value="TEN_YD-shell"/>
    <property type="match status" value="1"/>
</dbReference>
<evidence type="ECO:0000313" key="4">
    <source>
        <dbReference type="Proteomes" id="UP000337909"/>
    </source>
</evidence>
<dbReference type="InterPro" id="IPR022385">
    <property type="entry name" value="Rhs_assc_core"/>
</dbReference>
<dbReference type="RefSeq" id="WP_150641850.1">
    <property type="nucleotide sequence ID" value="NZ_CABVHQ010000013.1"/>
</dbReference>
<evidence type="ECO:0000256" key="1">
    <source>
        <dbReference type="ARBA" id="ARBA00022737"/>
    </source>
</evidence>
<feature type="domain" description="Teneurin-like YD-shell" evidence="2">
    <location>
        <begin position="10"/>
        <end position="147"/>
    </location>
</feature>
<dbReference type="OrthoDB" id="5905222at2"/>
<gene>
    <name evidence="3" type="ORF">PS691_01804</name>
</gene>
<sequence>MSSRREIVLCRYRYDPLDRLTATTPLSAAELQRFYCKSRLATEIQGQVKHSIFQHDDQLLAQQRRSDNAFEATLLATDQQRSVLQTLSTSPPQPIAYSPYGHRPAENGLLSLLGFNGERRDPVTGHYLLGNGYRAFNPVLMRFNSPDSLSPFGKGGVNPYAYCLGDPINQSDPTGHMPLAIFLKKYYIKKGIAGLDQAKISKATTKNVATGNLVDNVKIAKDKIKALPTMLDESETLERALTKGTIQPLEITTDPTAAIQNYYKLRNSNMPVNSAGIPNPKEPITAINASGQEYLRTDFYSDTISFALYEAGKTVSPTYKAIMQQLAGEALIKRAKYIRRHALWNTEPAS</sequence>
<proteinExistence type="predicted"/>
<dbReference type="SUPFAM" id="SSF56399">
    <property type="entry name" value="ADP-ribosylation"/>
    <property type="match status" value="1"/>
</dbReference>
<evidence type="ECO:0000313" key="3">
    <source>
        <dbReference type="EMBL" id="VVN90202.1"/>
    </source>
</evidence>
<dbReference type="Gene3D" id="2.180.10.10">
    <property type="entry name" value="RHS repeat-associated core"/>
    <property type="match status" value="1"/>
</dbReference>